<dbReference type="EMBL" id="UYSU01032211">
    <property type="protein sequence ID" value="VDL88646.1"/>
    <property type="molecule type" value="Genomic_DNA"/>
</dbReference>
<accession>A0A183SDG3</accession>
<dbReference type="Proteomes" id="UP000275846">
    <property type="component" value="Unassembled WGS sequence"/>
</dbReference>
<dbReference type="AlphaFoldDB" id="A0A183SDG3"/>
<keyword evidence="2" id="KW-1185">Reference proteome</keyword>
<sequence length="97" mass="11146">MLVETNQLHKAYIDRPTTANKIAFYRSRRLVKKRLQEMQDTWMTRKAEEIQGYANQNVCKNFFSATKAVYGPPVKGAAPLLSADGRTLRTEKTQILK</sequence>
<evidence type="ECO:0000313" key="3">
    <source>
        <dbReference type="WBParaSite" id="SSLN_0000233101-mRNA-1"/>
    </source>
</evidence>
<protein>
    <submittedName>
        <fullName evidence="1 3">Uncharacterized protein</fullName>
    </submittedName>
</protein>
<proteinExistence type="predicted"/>
<evidence type="ECO:0000313" key="1">
    <source>
        <dbReference type="EMBL" id="VDL88646.1"/>
    </source>
</evidence>
<reference evidence="3" key="1">
    <citation type="submission" date="2016-06" db="UniProtKB">
        <authorList>
            <consortium name="WormBaseParasite"/>
        </authorList>
    </citation>
    <scope>IDENTIFICATION</scope>
</reference>
<dbReference type="OrthoDB" id="425681at2759"/>
<organism evidence="3">
    <name type="scientific">Schistocephalus solidus</name>
    <name type="common">Tapeworm</name>
    <dbReference type="NCBI Taxonomy" id="70667"/>
    <lineage>
        <taxon>Eukaryota</taxon>
        <taxon>Metazoa</taxon>
        <taxon>Spiralia</taxon>
        <taxon>Lophotrochozoa</taxon>
        <taxon>Platyhelminthes</taxon>
        <taxon>Cestoda</taxon>
        <taxon>Eucestoda</taxon>
        <taxon>Diphyllobothriidea</taxon>
        <taxon>Diphyllobothriidae</taxon>
        <taxon>Schistocephalus</taxon>
    </lineage>
</organism>
<evidence type="ECO:0000313" key="2">
    <source>
        <dbReference type="Proteomes" id="UP000275846"/>
    </source>
</evidence>
<reference evidence="1 2" key="2">
    <citation type="submission" date="2018-11" db="EMBL/GenBank/DDBJ databases">
        <authorList>
            <consortium name="Pathogen Informatics"/>
        </authorList>
    </citation>
    <scope>NUCLEOTIDE SEQUENCE [LARGE SCALE GENOMIC DNA]</scope>
    <source>
        <strain evidence="1 2">NST_G2</strain>
    </source>
</reference>
<gene>
    <name evidence="1" type="ORF">SSLN_LOCUS2261</name>
</gene>
<name>A0A183SDG3_SCHSO</name>
<dbReference type="WBParaSite" id="SSLN_0000233101-mRNA-1">
    <property type="protein sequence ID" value="SSLN_0000233101-mRNA-1"/>
    <property type="gene ID" value="SSLN_0000233101"/>
</dbReference>